<feature type="region of interest" description="Disordered" evidence="1">
    <location>
        <begin position="279"/>
        <end position="453"/>
    </location>
</feature>
<feature type="compositionally biased region" description="Low complexity" evidence="1">
    <location>
        <begin position="414"/>
        <end position="436"/>
    </location>
</feature>
<evidence type="ECO:0000313" key="2">
    <source>
        <dbReference type="EnsemblMetazoa" id="XP_031788735"/>
    </source>
</evidence>
<accession>A0A7M7TB76</accession>
<dbReference type="KEGG" id="nvi:116417811"/>
<dbReference type="EnsemblMetazoa" id="XM_031932875">
    <property type="protein sequence ID" value="XP_031788735"/>
    <property type="gene ID" value="LOC116417811"/>
</dbReference>
<feature type="compositionally biased region" description="Basic and acidic residues" evidence="1">
    <location>
        <begin position="303"/>
        <end position="313"/>
    </location>
</feature>
<evidence type="ECO:0000313" key="3">
    <source>
        <dbReference type="Proteomes" id="UP000002358"/>
    </source>
</evidence>
<sequence>MDNHRKMMDALRKDREVRYLASEIRKYDEEDVEEELKSLKISTKGNKAILRDRLLRAEILRAGLSETVPWYEWDNGGVIPTDSEEALTAILNHKKSKSRTSSKRDKKEVIAESASQSEIETGKETEYEAGDESLEEIVNSSVRQIQALSSLTSTDDGTPGFGCPLTVSNQLQQLISARVLSALQGSSSYATSQKSINPTSLLFVNKTTRAQPEVVPVSRLASSPTLDSNEGAQNFMGIWPYAETIRNSVQPNTGTIKESSTLRRSISDDGKFTRQVQEWELRTPKSKNRPHVQPTNLESALNETKDVERKKPTEPCAINQPRRRKITVQNPGLPWFARGASKKPASQPRAKKSSDSSSDSEEDSSSDESGKEESKNGALGKTPTKALDTKSKQPTRESLKKEKSKKKQTKRDSSSSSSDSSDSLSSQENDFDSSSSSDRHEKRKTKSCKKKSS</sequence>
<organism evidence="2 3">
    <name type="scientific">Nasonia vitripennis</name>
    <name type="common">Parasitic wasp</name>
    <dbReference type="NCBI Taxonomy" id="7425"/>
    <lineage>
        <taxon>Eukaryota</taxon>
        <taxon>Metazoa</taxon>
        <taxon>Ecdysozoa</taxon>
        <taxon>Arthropoda</taxon>
        <taxon>Hexapoda</taxon>
        <taxon>Insecta</taxon>
        <taxon>Pterygota</taxon>
        <taxon>Neoptera</taxon>
        <taxon>Endopterygota</taxon>
        <taxon>Hymenoptera</taxon>
        <taxon>Apocrita</taxon>
        <taxon>Proctotrupomorpha</taxon>
        <taxon>Chalcidoidea</taxon>
        <taxon>Pteromalidae</taxon>
        <taxon>Pteromalinae</taxon>
        <taxon>Nasonia</taxon>
    </lineage>
</organism>
<reference evidence="2" key="1">
    <citation type="submission" date="2021-01" db="UniProtKB">
        <authorList>
            <consortium name="EnsemblMetazoa"/>
        </authorList>
    </citation>
    <scope>IDENTIFICATION</scope>
</reference>
<feature type="compositionally biased region" description="Basic and acidic residues" evidence="1">
    <location>
        <begin position="387"/>
        <end position="401"/>
    </location>
</feature>
<dbReference type="RefSeq" id="XP_031788735.1">
    <property type="nucleotide sequence ID" value="XM_031932875.1"/>
</dbReference>
<dbReference type="GeneID" id="116417811"/>
<keyword evidence="3" id="KW-1185">Reference proteome</keyword>
<feature type="compositionally biased region" description="Polar residues" evidence="1">
    <location>
        <begin position="293"/>
        <end position="302"/>
    </location>
</feature>
<feature type="region of interest" description="Disordered" evidence="1">
    <location>
        <begin position="94"/>
        <end position="131"/>
    </location>
</feature>
<dbReference type="AlphaFoldDB" id="A0A7M7TB76"/>
<name>A0A7M7TB76_NASVI</name>
<protein>
    <submittedName>
        <fullName evidence="2">Uncharacterized protein</fullName>
    </submittedName>
</protein>
<proteinExistence type="predicted"/>
<dbReference type="SMR" id="A0A7M7TB76"/>
<dbReference type="Proteomes" id="UP000002358">
    <property type="component" value="Unassembled WGS sequence"/>
</dbReference>
<evidence type="ECO:0000256" key="1">
    <source>
        <dbReference type="SAM" id="MobiDB-lite"/>
    </source>
</evidence>
<feature type="compositionally biased region" description="Basic residues" evidence="1">
    <location>
        <begin position="441"/>
        <end position="453"/>
    </location>
</feature>
<dbReference type="InParanoid" id="A0A7M7TB76"/>